<keyword evidence="4" id="KW-1185">Reference proteome</keyword>
<dbReference type="InterPro" id="IPR036236">
    <property type="entry name" value="Znf_C2H2_sf"/>
</dbReference>
<dbReference type="Proteomes" id="UP001152320">
    <property type="component" value="Chromosome 12"/>
</dbReference>
<name>A0A9Q1BRF2_HOLLE</name>
<dbReference type="AlphaFoldDB" id="A0A9Q1BRF2"/>
<dbReference type="PROSITE" id="PS00028">
    <property type="entry name" value="ZINC_FINGER_C2H2_1"/>
    <property type="match status" value="1"/>
</dbReference>
<keyword evidence="1" id="KW-0863">Zinc-finger</keyword>
<dbReference type="Pfam" id="PF13894">
    <property type="entry name" value="zf-C2H2_4"/>
    <property type="match status" value="1"/>
</dbReference>
<dbReference type="EMBL" id="JAIZAY010000012">
    <property type="protein sequence ID" value="KAJ8031698.1"/>
    <property type="molecule type" value="Genomic_DNA"/>
</dbReference>
<evidence type="ECO:0000313" key="4">
    <source>
        <dbReference type="Proteomes" id="UP001152320"/>
    </source>
</evidence>
<gene>
    <name evidence="3" type="ORF">HOLleu_24973</name>
</gene>
<sequence length="227" mass="25633">MANKIALRKDWGVLIGNIIANHLPTLKWMSAEIPSVIAHHHMSEMKKKSEVVLWEHLYDVSSSVDKVTLFAARNFFGVRNVTADPMKNINAASDLVDTYTKALVTAAAMEHFGTDTPQDEPTQNKINLEVHHDSNFYVKSLLKEIIEKLVIPHKDEISHSTPQFQCNQCTKWYKTKGGLQRHMRTKHLYQPAAPTTSQPDGQANIQNDAVLNYVRYVARLTVSGTDL</sequence>
<dbReference type="GO" id="GO:0008270">
    <property type="term" value="F:zinc ion binding"/>
    <property type="evidence" value="ECO:0007669"/>
    <property type="project" value="UniProtKB-KW"/>
</dbReference>
<dbReference type="PROSITE" id="PS50157">
    <property type="entry name" value="ZINC_FINGER_C2H2_2"/>
    <property type="match status" value="1"/>
</dbReference>
<accession>A0A9Q1BRF2</accession>
<evidence type="ECO:0000259" key="2">
    <source>
        <dbReference type="PROSITE" id="PS50157"/>
    </source>
</evidence>
<organism evidence="3 4">
    <name type="scientific">Holothuria leucospilota</name>
    <name type="common">Black long sea cucumber</name>
    <name type="synonym">Mertensiothuria leucospilota</name>
    <dbReference type="NCBI Taxonomy" id="206669"/>
    <lineage>
        <taxon>Eukaryota</taxon>
        <taxon>Metazoa</taxon>
        <taxon>Echinodermata</taxon>
        <taxon>Eleutherozoa</taxon>
        <taxon>Echinozoa</taxon>
        <taxon>Holothuroidea</taxon>
        <taxon>Aspidochirotacea</taxon>
        <taxon>Aspidochirotida</taxon>
        <taxon>Holothuriidae</taxon>
        <taxon>Holothuria</taxon>
    </lineage>
</organism>
<comment type="caution">
    <text evidence="3">The sequence shown here is derived from an EMBL/GenBank/DDBJ whole genome shotgun (WGS) entry which is preliminary data.</text>
</comment>
<protein>
    <recommendedName>
        <fullName evidence="2">C2H2-type domain-containing protein</fullName>
    </recommendedName>
</protein>
<feature type="domain" description="C2H2-type" evidence="2">
    <location>
        <begin position="164"/>
        <end position="192"/>
    </location>
</feature>
<dbReference type="Gene3D" id="3.30.160.60">
    <property type="entry name" value="Classic Zinc Finger"/>
    <property type="match status" value="1"/>
</dbReference>
<dbReference type="OrthoDB" id="5952546at2759"/>
<evidence type="ECO:0000256" key="1">
    <source>
        <dbReference type="PROSITE-ProRule" id="PRU00042"/>
    </source>
</evidence>
<dbReference type="InterPro" id="IPR013087">
    <property type="entry name" value="Znf_C2H2_type"/>
</dbReference>
<keyword evidence="1" id="KW-0862">Zinc</keyword>
<proteinExistence type="predicted"/>
<evidence type="ECO:0000313" key="3">
    <source>
        <dbReference type="EMBL" id="KAJ8031698.1"/>
    </source>
</evidence>
<reference evidence="3" key="1">
    <citation type="submission" date="2021-10" db="EMBL/GenBank/DDBJ databases">
        <title>Tropical sea cucumber genome reveals ecological adaptation and Cuvierian tubules defense mechanism.</title>
        <authorList>
            <person name="Chen T."/>
        </authorList>
    </citation>
    <scope>NUCLEOTIDE SEQUENCE</scope>
    <source>
        <strain evidence="3">Nanhai2018</strain>
        <tissue evidence="3">Muscle</tissue>
    </source>
</reference>
<dbReference type="SUPFAM" id="SSF57667">
    <property type="entry name" value="beta-beta-alpha zinc fingers"/>
    <property type="match status" value="1"/>
</dbReference>
<dbReference type="SMART" id="SM00355">
    <property type="entry name" value="ZnF_C2H2"/>
    <property type="match status" value="1"/>
</dbReference>
<keyword evidence="1" id="KW-0479">Metal-binding</keyword>